<sequence length="47" mass="5203">MVVDEPDRKSKLGAEVPSRRCDTGIFSQSRAGSQRRPTWLEGENALA</sequence>
<dbReference type="PATRIC" id="fig|1299334.3.peg.4760"/>
<evidence type="ECO:0000256" key="1">
    <source>
        <dbReference type="SAM" id="MobiDB-lite"/>
    </source>
</evidence>
<organism evidence="2">
    <name type="scientific">Mycobacterium xenopi 4042</name>
    <dbReference type="NCBI Taxonomy" id="1299334"/>
    <lineage>
        <taxon>Bacteria</taxon>
        <taxon>Bacillati</taxon>
        <taxon>Actinomycetota</taxon>
        <taxon>Actinomycetes</taxon>
        <taxon>Mycobacteriales</taxon>
        <taxon>Mycobacteriaceae</taxon>
        <taxon>Mycobacterium</taxon>
    </lineage>
</organism>
<name>X8BFW2_MYCXE</name>
<accession>X8BFW2</accession>
<evidence type="ECO:0000313" key="2">
    <source>
        <dbReference type="EMBL" id="EUA42749.1"/>
    </source>
</evidence>
<gene>
    <name evidence="2" type="ORF">I553_6609</name>
</gene>
<reference evidence="2" key="1">
    <citation type="submission" date="2014-01" db="EMBL/GenBank/DDBJ databases">
        <authorList>
            <person name="Brown-Elliot B."/>
            <person name="Wallace R."/>
            <person name="Lenaerts A."/>
            <person name="Ordway D."/>
            <person name="DeGroote M.A."/>
            <person name="Parker T."/>
            <person name="Sizemore C."/>
            <person name="Tallon L.J."/>
            <person name="Sadzewicz L.K."/>
            <person name="Sengamalay N."/>
            <person name="Fraser C.M."/>
            <person name="Hine E."/>
            <person name="Shefchek K.A."/>
            <person name="Das S.P."/>
            <person name="Tettelin H."/>
        </authorList>
    </citation>
    <scope>NUCLEOTIDE SEQUENCE [LARGE SCALE GENOMIC DNA]</scope>
    <source>
        <strain evidence="2">4042</strain>
    </source>
</reference>
<dbReference type="EMBL" id="JAOB01000042">
    <property type="protein sequence ID" value="EUA42749.1"/>
    <property type="molecule type" value="Genomic_DNA"/>
</dbReference>
<proteinExistence type="predicted"/>
<comment type="caution">
    <text evidence="2">The sequence shown here is derived from an EMBL/GenBank/DDBJ whole genome shotgun (WGS) entry which is preliminary data.</text>
</comment>
<feature type="compositionally biased region" description="Polar residues" evidence="1">
    <location>
        <begin position="25"/>
        <end position="36"/>
    </location>
</feature>
<feature type="region of interest" description="Disordered" evidence="1">
    <location>
        <begin position="23"/>
        <end position="47"/>
    </location>
</feature>
<protein>
    <submittedName>
        <fullName evidence="2">Uncharacterized protein</fullName>
    </submittedName>
</protein>
<dbReference type="AlphaFoldDB" id="X8BFW2"/>